<evidence type="ECO:0000313" key="3">
    <source>
        <dbReference type="Proteomes" id="UP000199679"/>
    </source>
</evidence>
<keyword evidence="3" id="KW-1185">Reference proteome</keyword>
<sequence length="49" mass="5548">MKAILNNIKENLYNVFIMGNASNMQIVKVWALLAVPMLTLYVAVGHFPR</sequence>
<organism evidence="2 3">
    <name type="scientific">Mucilaginibacter mallensis</name>
    <dbReference type="NCBI Taxonomy" id="652787"/>
    <lineage>
        <taxon>Bacteria</taxon>
        <taxon>Pseudomonadati</taxon>
        <taxon>Bacteroidota</taxon>
        <taxon>Sphingobacteriia</taxon>
        <taxon>Sphingobacteriales</taxon>
        <taxon>Sphingobacteriaceae</taxon>
        <taxon>Mucilaginibacter</taxon>
    </lineage>
</organism>
<evidence type="ECO:0000313" key="2">
    <source>
        <dbReference type="EMBL" id="SDT59985.1"/>
    </source>
</evidence>
<dbReference type="RefSeq" id="WP_157682290.1">
    <property type="nucleotide sequence ID" value="NZ_LT629740.1"/>
</dbReference>
<reference evidence="2 3" key="1">
    <citation type="submission" date="2016-10" db="EMBL/GenBank/DDBJ databases">
        <authorList>
            <person name="de Groot N.N."/>
        </authorList>
    </citation>
    <scope>NUCLEOTIDE SEQUENCE [LARGE SCALE GENOMIC DNA]</scope>
    <source>
        <strain evidence="2 3">MP1X4</strain>
    </source>
</reference>
<name>A0A1H2BNV9_MUCMA</name>
<dbReference type="EMBL" id="LT629740">
    <property type="protein sequence ID" value="SDT59985.1"/>
    <property type="molecule type" value="Genomic_DNA"/>
</dbReference>
<protein>
    <submittedName>
        <fullName evidence="2">Uncharacterized protein</fullName>
    </submittedName>
</protein>
<feature type="transmembrane region" description="Helical" evidence="1">
    <location>
        <begin position="29"/>
        <end position="47"/>
    </location>
</feature>
<dbReference type="STRING" id="652787.SAMN05216490_4247"/>
<keyword evidence="1" id="KW-0812">Transmembrane</keyword>
<dbReference type="Proteomes" id="UP000199679">
    <property type="component" value="Chromosome I"/>
</dbReference>
<gene>
    <name evidence="2" type="ORF">SAMN05216490_4247</name>
</gene>
<proteinExistence type="predicted"/>
<accession>A0A1H2BNV9</accession>
<keyword evidence="1" id="KW-0472">Membrane</keyword>
<dbReference type="AlphaFoldDB" id="A0A1H2BNV9"/>
<keyword evidence="1" id="KW-1133">Transmembrane helix</keyword>
<evidence type="ECO:0000256" key="1">
    <source>
        <dbReference type="SAM" id="Phobius"/>
    </source>
</evidence>